<keyword evidence="5" id="KW-0963">Cytoplasm</keyword>
<protein>
    <recommendedName>
        <fullName evidence="5">tRNA (cytidine/uridine-2'-O-)-methyltransferase TrmJ</fullName>
        <ecNumber evidence="5">2.1.1.200</ecNumber>
    </recommendedName>
    <alternativeName>
        <fullName evidence="5">tRNA (cytidine(32)/uridine(32)-2'-O)-methyltransferase</fullName>
    </alternativeName>
    <alternativeName>
        <fullName evidence="5">tRNA Cm32/Um32 methyltransferase</fullName>
    </alternativeName>
</protein>
<dbReference type="PANTHER" id="PTHR42786">
    <property type="entry name" value="TRNA/RRNA METHYLTRANSFERASE"/>
    <property type="match status" value="1"/>
</dbReference>
<dbReference type="SUPFAM" id="SSF75217">
    <property type="entry name" value="alpha/beta knot"/>
    <property type="match status" value="1"/>
</dbReference>
<dbReference type="FunFam" id="3.40.1280.10:FF:000006">
    <property type="entry name" value="Uncharacterized tRNA/rRNA methyltransferase HI_0380"/>
    <property type="match status" value="1"/>
</dbReference>
<comment type="subcellular location">
    <subcellularLocation>
        <location evidence="5">Cytoplasm</location>
    </subcellularLocation>
</comment>
<gene>
    <name evidence="5 7" type="primary">trmJ</name>
    <name evidence="7" type="ORF">ZMTM_19230</name>
</gene>
<feature type="domain" description="tRNA/rRNA methyltransferase SpoU type" evidence="6">
    <location>
        <begin position="11"/>
        <end position="160"/>
    </location>
</feature>
<dbReference type="PIRSF" id="PIRSF004808">
    <property type="entry name" value="LasT"/>
    <property type="match status" value="1"/>
</dbReference>
<dbReference type="GO" id="GO:0003723">
    <property type="term" value="F:RNA binding"/>
    <property type="evidence" value="ECO:0007669"/>
    <property type="project" value="InterPro"/>
</dbReference>
<name>A0A8D5JX10_9PROT</name>
<proteinExistence type="inferred from homology"/>
<evidence type="ECO:0000313" key="8">
    <source>
        <dbReference type="Proteomes" id="UP000826722"/>
    </source>
</evidence>
<evidence type="ECO:0000256" key="2">
    <source>
        <dbReference type="ARBA" id="ARBA00022603"/>
    </source>
</evidence>
<dbReference type="EMBL" id="AP024110">
    <property type="protein sequence ID" value="BCM25664.1"/>
    <property type="molecule type" value="Genomic_DNA"/>
</dbReference>
<evidence type="ECO:0000259" key="6">
    <source>
        <dbReference type="Pfam" id="PF00588"/>
    </source>
</evidence>
<dbReference type="GO" id="GO:0005829">
    <property type="term" value="C:cytosol"/>
    <property type="evidence" value="ECO:0007669"/>
    <property type="project" value="TreeGrafter"/>
</dbReference>
<reference evidence="7" key="1">
    <citation type="journal article" date="2021" name="Arch. Microbiol.">
        <title>Methyloradius palustris gen. nov., sp. nov., a methanol-oxidizing bacterium isolated from snow.</title>
        <authorList>
            <person name="Miyadera T."/>
            <person name="Kojima H."/>
            <person name="Fukui M."/>
        </authorList>
    </citation>
    <scope>NUCLEOTIDE SEQUENCE</scope>
    <source>
        <strain evidence="7">Zm11</strain>
    </source>
</reference>
<keyword evidence="4 5" id="KW-0949">S-adenosyl-L-methionine</keyword>
<dbReference type="Gene3D" id="3.40.1280.10">
    <property type="match status" value="1"/>
</dbReference>
<dbReference type="GO" id="GO:0002128">
    <property type="term" value="P:tRNA nucleoside ribose methylation"/>
    <property type="evidence" value="ECO:0007669"/>
    <property type="project" value="TreeGrafter"/>
</dbReference>
<organism evidence="7 8">
    <name type="scientific">Methyloradius palustris</name>
    <dbReference type="NCBI Taxonomy" id="2778876"/>
    <lineage>
        <taxon>Bacteria</taxon>
        <taxon>Pseudomonadati</taxon>
        <taxon>Pseudomonadota</taxon>
        <taxon>Betaproteobacteria</taxon>
        <taxon>Nitrosomonadales</taxon>
        <taxon>Methylophilaceae</taxon>
        <taxon>Methyloradius</taxon>
    </lineage>
</organism>
<dbReference type="CDD" id="cd18093">
    <property type="entry name" value="SpoU-like_TrmJ"/>
    <property type="match status" value="1"/>
</dbReference>
<evidence type="ECO:0000313" key="7">
    <source>
        <dbReference type="EMBL" id="BCM25664.1"/>
    </source>
</evidence>
<dbReference type="InterPro" id="IPR029028">
    <property type="entry name" value="Alpha/beta_knot_MTases"/>
</dbReference>
<keyword evidence="5" id="KW-0819">tRNA processing</keyword>
<comment type="catalytic activity">
    <reaction evidence="5">
        <text>cytidine(32) in tRNA + S-adenosyl-L-methionine = 2'-O-methylcytidine(32) in tRNA + S-adenosyl-L-homocysteine + H(+)</text>
        <dbReference type="Rhea" id="RHEA:42932"/>
        <dbReference type="Rhea" id="RHEA-COMP:10288"/>
        <dbReference type="Rhea" id="RHEA-COMP:10289"/>
        <dbReference type="ChEBI" id="CHEBI:15378"/>
        <dbReference type="ChEBI" id="CHEBI:57856"/>
        <dbReference type="ChEBI" id="CHEBI:59789"/>
        <dbReference type="ChEBI" id="CHEBI:74495"/>
        <dbReference type="ChEBI" id="CHEBI:82748"/>
        <dbReference type="EC" id="2.1.1.200"/>
    </reaction>
</comment>
<keyword evidence="3" id="KW-0808">Transferase</keyword>
<dbReference type="RefSeq" id="WP_221763726.1">
    <property type="nucleotide sequence ID" value="NZ_AP024110.1"/>
</dbReference>
<keyword evidence="8" id="KW-1185">Reference proteome</keyword>
<keyword evidence="2 5" id="KW-0489">Methyltransferase</keyword>
<dbReference type="PANTHER" id="PTHR42786:SF2">
    <property type="entry name" value="TRNA (CYTIDINE_URIDINE-2'-O-)-METHYLTRANSFERASE TRMJ"/>
    <property type="match status" value="1"/>
</dbReference>
<comment type="catalytic activity">
    <reaction evidence="5">
        <text>uridine(32) in tRNA + S-adenosyl-L-methionine = 2'-O-methyluridine(32) in tRNA + S-adenosyl-L-homocysteine + H(+)</text>
        <dbReference type="Rhea" id="RHEA:42936"/>
        <dbReference type="Rhea" id="RHEA-COMP:10107"/>
        <dbReference type="Rhea" id="RHEA-COMP:10290"/>
        <dbReference type="ChEBI" id="CHEBI:15378"/>
        <dbReference type="ChEBI" id="CHEBI:57856"/>
        <dbReference type="ChEBI" id="CHEBI:59789"/>
        <dbReference type="ChEBI" id="CHEBI:65315"/>
        <dbReference type="ChEBI" id="CHEBI:74478"/>
        <dbReference type="EC" id="2.1.1.200"/>
    </reaction>
</comment>
<accession>A0A8D5JX10</accession>
<dbReference type="Gene3D" id="1.10.8.590">
    <property type="match status" value="1"/>
</dbReference>
<dbReference type="Proteomes" id="UP000826722">
    <property type="component" value="Chromosome"/>
</dbReference>
<comment type="function">
    <text evidence="5">Catalyzes the formation of 2'O-methylated cytidine (Cm32) or 2'O-methylated uridine (Um32) at position 32 in tRNA.</text>
</comment>
<dbReference type="NCBIfam" id="TIGR00050">
    <property type="entry name" value="rRNA_methyl_1"/>
    <property type="match status" value="1"/>
</dbReference>
<comment type="similarity">
    <text evidence="1">Belongs to the class IV-like SAM-binding methyltransferase superfamily. RNA methyltransferase TrmH family.</text>
</comment>
<dbReference type="EC" id="2.1.1.200" evidence="5"/>
<comment type="subunit">
    <text evidence="5">Homodimer.</text>
</comment>
<dbReference type="AlphaFoldDB" id="A0A8D5JX10"/>
<evidence type="ECO:0000256" key="1">
    <source>
        <dbReference type="ARBA" id="ARBA00007228"/>
    </source>
</evidence>
<evidence type="ECO:0000256" key="4">
    <source>
        <dbReference type="ARBA" id="ARBA00022691"/>
    </source>
</evidence>
<dbReference type="KEGG" id="mpau:ZMTM_19230"/>
<dbReference type="Pfam" id="PF00588">
    <property type="entry name" value="SpoU_methylase"/>
    <property type="match status" value="1"/>
</dbReference>
<dbReference type="InterPro" id="IPR029026">
    <property type="entry name" value="tRNA_m1G_MTases_N"/>
</dbReference>
<sequence>MPSQLQSLNNIRIVLCQTSHPGNIGAAARAMKTMGITNLVLVSPDRFPHAESNALACGAVDLLENATVCSTLEEALVGCAVAIGLSARKRNLSHELLSVREAAKQTAVIAQNQPVALVFGTEMSGLSNAELDLCQLLAMIPTNPDFSSLNVAAAVQVVCYELRMAVLESESASVLSVTTPEQPLATSDDVEGFYTHLEETLIKIGFLNPNEPKKLMQRVRRIYARARLEKEEVNILRGILKHTQAPRKEQALQAKNKIESV</sequence>
<dbReference type="InterPro" id="IPR004384">
    <property type="entry name" value="RNA_MeTrfase_TrmJ/LasT"/>
</dbReference>
<dbReference type="GO" id="GO:0160206">
    <property type="term" value="F:tRNA (cytidine(32)/uridine(32)-2'-O)-methyltransferase activity"/>
    <property type="evidence" value="ECO:0007669"/>
    <property type="project" value="UniProtKB-EC"/>
</dbReference>
<evidence type="ECO:0000256" key="3">
    <source>
        <dbReference type="ARBA" id="ARBA00022679"/>
    </source>
</evidence>
<dbReference type="InterPro" id="IPR001537">
    <property type="entry name" value="SpoU_MeTrfase"/>
</dbReference>
<evidence type="ECO:0000256" key="5">
    <source>
        <dbReference type="RuleBase" id="RU362024"/>
    </source>
</evidence>